<evidence type="ECO:0000256" key="1">
    <source>
        <dbReference type="SAM" id="MobiDB-lite"/>
    </source>
</evidence>
<feature type="compositionally biased region" description="Basic and acidic residues" evidence="1">
    <location>
        <begin position="125"/>
        <end position="136"/>
    </location>
</feature>
<feature type="transmembrane region" description="Helical" evidence="2">
    <location>
        <begin position="62"/>
        <end position="83"/>
    </location>
</feature>
<keyword evidence="4" id="KW-1185">Reference proteome</keyword>
<comment type="caution">
    <text evidence="3">The sequence shown here is derived from an EMBL/GenBank/DDBJ whole genome shotgun (WGS) entry which is preliminary data.</text>
</comment>
<feature type="region of interest" description="Disordered" evidence="1">
    <location>
        <begin position="88"/>
        <end position="136"/>
    </location>
</feature>
<keyword evidence="2" id="KW-0812">Transmembrane</keyword>
<dbReference type="Pfam" id="PF11298">
    <property type="entry name" value="DUF3099"/>
    <property type="match status" value="1"/>
</dbReference>
<accession>A0ABV4SW73</accession>
<name>A0ABV4SW73_9ACTN</name>
<evidence type="ECO:0000313" key="4">
    <source>
        <dbReference type="Proteomes" id="UP001571476"/>
    </source>
</evidence>
<protein>
    <submittedName>
        <fullName evidence="3">DUF3099 domain-containing protein</fullName>
    </submittedName>
</protein>
<dbReference type="EMBL" id="JBGOSP010000038">
    <property type="protein sequence ID" value="MFA3842456.1"/>
    <property type="molecule type" value="Genomic_DNA"/>
</dbReference>
<dbReference type="Proteomes" id="UP001571476">
    <property type="component" value="Unassembled WGS sequence"/>
</dbReference>
<reference evidence="3 4" key="1">
    <citation type="submission" date="2024-08" db="EMBL/GenBank/DDBJ databases">
        <title>Genome sequence of Streptomyces aureus CACIA-1.46HGO.</title>
        <authorList>
            <person name="Evangelista-Martinez Z."/>
        </authorList>
    </citation>
    <scope>NUCLEOTIDE SEQUENCE [LARGE SCALE GENOMIC DNA]</scope>
    <source>
        <strain evidence="3 4">CACIA-1.46HGO</strain>
    </source>
</reference>
<keyword evidence="2" id="KW-0472">Membrane</keyword>
<dbReference type="InterPro" id="IPR021449">
    <property type="entry name" value="DUF3099"/>
</dbReference>
<dbReference type="RefSeq" id="WP_372566431.1">
    <property type="nucleotide sequence ID" value="NZ_JBGOSP010000038.1"/>
</dbReference>
<proteinExistence type="predicted"/>
<organism evidence="3 4">
    <name type="scientific">Streptomyces aureus</name>
    <dbReference type="NCBI Taxonomy" id="193461"/>
    <lineage>
        <taxon>Bacteria</taxon>
        <taxon>Bacillati</taxon>
        <taxon>Actinomycetota</taxon>
        <taxon>Actinomycetes</taxon>
        <taxon>Kitasatosporales</taxon>
        <taxon>Streptomycetaceae</taxon>
        <taxon>Streptomyces</taxon>
    </lineage>
</organism>
<evidence type="ECO:0000313" key="3">
    <source>
        <dbReference type="EMBL" id="MFA3842456.1"/>
    </source>
</evidence>
<sequence>MAGRWWNVMRKQSSGEVFRITGARQGLAEDVRGRQRRYVISMSVRTVAVILGAVLWNIERPVAIVALVLGLLLPYVAVVIANAGRENVPSLPSTFVSPPARPMLTPPTDTTSAESDPEDNTGAYDEERLDHLGDRD</sequence>
<gene>
    <name evidence="3" type="ORF">ACEG43_40795</name>
</gene>
<feature type="transmembrane region" description="Helical" evidence="2">
    <location>
        <begin position="38"/>
        <end position="56"/>
    </location>
</feature>
<evidence type="ECO:0000256" key="2">
    <source>
        <dbReference type="SAM" id="Phobius"/>
    </source>
</evidence>
<keyword evidence="2" id="KW-1133">Transmembrane helix</keyword>